<comment type="subunit">
    <text evidence="4">Part of the 50S ribosomal subunit. Contacts protein L20.</text>
</comment>
<name>A0A517U614_9BACT</name>
<dbReference type="InterPro" id="IPR028909">
    <property type="entry name" value="bL21-like"/>
</dbReference>
<dbReference type="InterPro" id="IPR001787">
    <property type="entry name" value="Ribosomal_bL21"/>
</dbReference>
<evidence type="ECO:0000256" key="3">
    <source>
        <dbReference type="ARBA" id="ARBA00023274"/>
    </source>
</evidence>
<evidence type="ECO:0000313" key="7">
    <source>
        <dbReference type="Proteomes" id="UP000317909"/>
    </source>
</evidence>
<keyword evidence="3 4" id="KW-0687">Ribonucleoprotein</keyword>
<dbReference type="Proteomes" id="UP000317909">
    <property type="component" value="Chromosome"/>
</dbReference>
<organism evidence="6 7">
    <name type="scientific">Lacipirellula limnantheis</name>
    <dbReference type="NCBI Taxonomy" id="2528024"/>
    <lineage>
        <taxon>Bacteria</taxon>
        <taxon>Pseudomonadati</taxon>
        <taxon>Planctomycetota</taxon>
        <taxon>Planctomycetia</taxon>
        <taxon>Pirellulales</taxon>
        <taxon>Lacipirellulaceae</taxon>
        <taxon>Lacipirellula</taxon>
    </lineage>
</organism>
<comment type="function">
    <text evidence="4 5">This protein binds to 23S rRNA in the presence of protein L20.</text>
</comment>
<evidence type="ECO:0000256" key="1">
    <source>
        <dbReference type="ARBA" id="ARBA00008563"/>
    </source>
</evidence>
<dbReference type="NCBIfam" id="TIGR00061">
    <property type="entry name" value="L21"/>
    <property type="match status" value="1"/>
</dbReference>
<dbReference type="GO" id="GO:0003735">
    <property type="term" value="F:structural constituent of ribosome"/>
    <property type="evidence" value="ECO:0007669"/>
    <property type="project" value="InterPro"/>
</dbReference>
<keyword evidence="2 4" id="KW-0689">Ribosomal protein</keyword>
<dbReference type="EMBL" id="CP036339">
    <property type="protein sequence ID" value="QDT76069.1"/>
    <property type="molecule type" value="Genomic_DNA"/>
</dbReference>
<evidence type="ECO:0000256" key="2">
    <source>
        <dbReference type="ARBA" id="ARBA00022980"/>
    </source>
</evidence>
<dbReference type="GO" id="GO:1990904">
    <property type="term" value="C:ribonucleoprotein complex"/>
    <property type="evidence" value="ECO:0007669"/>
    <property type="project" value="UniProtKB-KW"/>
</dbReference>
<evidence type="ECO:0000256" key="5">
    <source>
        <dbReference type="RuleBase" id="RU000562"/>
    </source>
</evidence>
<keyword evidence="7" id="KW-1185">Reference proteome</keyword>
<dbReference type="SUPFAM" id="SSF141091">
    <property type="entry name" value="L21p-like"/>
    <property type="match status" value="1"/>
</dbReference>
<reference evidence="6 7" key="1">
    <citation type="submission" date="2019-02" db="EMBL/GenBank/DDBJ databases">
        <title>Deep-cultivation of Planctomycetes and their phenomic and genomic characterization uncovers novel biology.</title>
        <authorList>
            <person name="Wiegand S."/>
            <person name="Jogler M."/>
            <person name="Boedeker C."/>
            <person name="Pinto D."/>
            <person name="Vollmers J."/>
            <person name="Rivas-Marin E."/>
            <person name="Kohn T."/>
            <person name="Peeters S.H."/>
            <person name="Heuer A."/>
            <person name="Rast P."/>
            <person name="Oberbeckmann S."/>
            <person name="Bunk B."/>
            <person name="Jeske O."/>
            <person name="Meyerdierks A."/>
            <person name="Storesund J.E."/>
            <person name="Kallscheuer N."/>
            <person name="Luecker S."/>
            <person name="Lage O.M."/>
            <person name="Pohl T."/>
            <person name="Merkel B.J."/>
            <person name="Hornburger P."/>
            <person name="Mueller R.-W."/>
            <person name="Bruemmer F."/>
            <person name="Labrenz M."/>
            <person name="Spormann A.M."/>
            <person name="Op den Camp H."/>
            <person name="Overmann J."/>
            <person name="Amann R."/>
            <person name="Jetten M.S.M."/>
            <person name="Mascher T."/>
            <person name="Medema M.H."/>
            <person name="Devos D.P."/>
            <person name="Kaster A.-K."/>
            <person name="Ovreas L."/>
            <person name="Rohde M."/>
            <person name="Galperin M.Y."/>
            <person name="Jogler C."/>
        </authorList>
    </citation>
    <scope>NUCLEOTIDE SEQUENCE [LARGE SCALE GENOMIC DNA]</scope>
    <source>
        <strain evidence="6 7">I41</strain>
    </source>
</reference>
<evidence type="ECO:0000256" key="4">
    <source>
        <dbReference type="HAMAP-Rule" id="MF_01363"/>
    </source>
</evidence>
<dbReference type="AlphaFoldDB" id="A0A517U614"/>
<dbReference type="OrthoDB" id="9813334at2"/>
<sequence>MYAIIADSGKQLKVEQGQELLVDYRDLAAGAKLTFDRVLAVSDGSGSLKLGSPLVSGASVVAEVIGPEKGPKLVVQKMRRRKNFRKKTGHRSVCTKVRISSITG</sequence>
<dbReference type="GO" id="GO:0005840">
    <property type="term" value="C:ribosome"/>
    <property type="evidence" value="ECO:0007669"/>
    <property type="project" value="UniProtKB-KW"/>
</dbReference>
<protein>
    <recommendedName>
        <fullName evidence="4">Large ribosomal subunit protein bL21</fullName>
    </recommendedName>
</protein>
<dbReference type="KEGG" id="llh:I41_53140"/>
<evidence type="ECO:0000313" key="6">
    <source>
        <dbReference type="EMBL" id="QDT76069.1"/>
    </source>
</evidence>
<dbReference type="RefSeq" id="WP_145435820.1">
    <property type="nucleotide sequence ID" value="NZ_CP036339.1"/>
</dbReference>
<dbReference type="GO" id="GO:0005737">
    <property type="term" value="C:cytoplasm"/>
    <property type="evidence" value="ECO:0007669"/>
    <property type="project" value="UniProtKB-ARBA"/>
</dbReference>
<dbReference type="GO" id="GO:0019843">
    <property type="term" value="F:rRNA binding"/>
    <property type="evidence" value="ECO:0007669"/>
    <property type="project" value="UniProtKB-UniRule"/>
</dbReference>
<dbReference type="HAMAP" id="MF_01363">
    <property type="entry name" value="Ribosomal_bL21"/>
    <property type="match status" value="1"/>
</dbReference>
<dbReference type="PANTHER" id="PTHR21349:SF0">
    <property type="entry name" value="LARGE RIBOSOMAL SUBUNIT PROTEIN BL21M"/>
    <property type="match status" value="1"/>
</dbReference>
<comment type="similarity">
    <text evidence="1 4 5">Belongs to the bacterial ribosomal protein bL21 family.</text>
</comment>
<gene>
    <name evidence="4 6" type="primary">rplU</name>
    <name evidence="6" type="ORF">I41_53140</name>
</gene>
<accession>A0A517U614</accession>
<proteinExistence type="inferred from homology"/>
<keyword evidence="4 5" id="KW-0699">rRNA-binding</keyword>
<dbReference type="PANTHER" id="PTHR21349">
    <property type="entry name" value="50S RIBOSOMAL PROTEIN L21"/>
    <property type="match status" value="1"/>
</dbReference>
<keyword evidence="4 5" id="KW-0694">RNA-binding</keyword>
<dbReference type="Pfam" id="PF00829">
    <property type="entry name" value="Ribosomal_L21p"/>
    <property type="match status" value="1"/>
</dbReference>
<dbReference type="GO" id="GO:0006412">
    <property type="term" value="P:translation"/>
    <property type="evidence" value="ECO:0007669"/>
    <property type="project" value="UniProtKB-UniRule"/>
</dbReference>
<dbReference type="InterPro" id="IPR036164">
    <property type="entry name" value="bL21-like_sf"/>
</dbReference>